<dbReference type="PANTHER" id="PTHR35568">
    <property type="entry name" value="TRANSCRIPTIONAL REGULATOR DAUR"/>
    <property type="match status" value="1"/>
</dbReference>
<evidence type="ECO:0000259" key="1">
    <source>
        <dbReference type="Pfam" id="PF08348"/>
    </source>
</evidence>
<comment type="caution">
    <text evidence="3">The sequence shown here is derived from an EMBL/GenBank/DDBJ whole genome shotgun (WGS) entry which is preliminary data.</text>
</comment>
<organism evidence="3 4">
    <name type="scientific">Streptococcus penaeicida</name>
    <dbReference type="NCBI Taxonomy" id="1765960"/>
    <lineage>
        <taxon>Bacteria</taxon>
        <taxon>Bacillati</taxon>
        <taxon>Bacillota</taxon>
        <taxon>Bacilli</taxon>
        <taxon>Lactobacillales</taxon>
        <taxon>Streptococcaceae</taxon>
        <taxon>Streptococcus</taxon>
    </lineage>
</organism>
<protein>
    <recommendedName>
        <fullName evidence="5">DNA-binding protein</fullName>
    </recommendedName>
</protein>
<sequence>MHSMVKHYIPILNFLADMLGKDTEIVLQDFSQGFDHSLVYIKNNLSGREIGAPATDFVFEVLKDKRYLTQDYVVNYRSKTINGRELYSSSFFIKNAQAELVGMICMNADKSKLQQLQSLFKESLSCLQDLMDNKEEKSVSMTEEVTENFYSTAENLIEATIAKEAKGKVLRKYNLTRTEKLAIVKFLNQKGFFDLKDAVSKVAEAFRMSEVSIYKYIQIVRQDDIEGK</sequence>
<reference evidence="3 4" key="1">
    <citation type="submission" date="2015-12" db="EMBL/GenBank/DDBJ databases">
        <title>Streptococcus penaeicida sp. nov.</title>
        <authorList>
            <person name="Gomez-Gil B."/>
            <person name="Morales-Covarrubias M."/>
        </authorList>
    </citation>
    <scope>NUCLEOTIDE SEQUENCE [LARGE SCALE GENOMIC DNA]</scope>
    <source>
        <strain evidence="3 4">CAIM 1838</strain>
    </source>
</reference>
<dbReference type="Proteomes" id="UP000235963">
    <property type="component" value="Unassembled WGS sequence"/>
</dbReference>
<evidence type="ECO:0000313" key="4">
    <source>
        <dbReference type="Proteomes" id="UP000235963"/>
    </source>
</evidence>
<dbReference type="PANTHER" id="PTHR35568:SF1">
    <property type="entry name" value="TRANSCRIPTIONAL REGULATOR DAUR"/>
    <property type="match status" value="1"/>
</dbReference>
<dbReference type="EMBL" id="LOCM01000033">
    <property type="protein sequence ID" value="PND46963.1"/>
    <property type="molecule type" value="Genomic_DNA"/>
</dbReference>
<feature type="domain" description="YheO-like" evidence="1">
    <location>
        <begin position="6"/>
        <end position="118"/>
    </location>
</feature>
<dbReference type="RefSeq" id="WP_102778096.1">
    <property type="nucleotide sequence ID" value="NZ_CBCSGP010000009.1"/>
</dbReference>
<evidence type="ECO:0000313" key="3">
    <source>
        <dbReference type="EMBL" id="PND46963.1"/>
    </source>
</evidence>
<accession>A0A2N8L9Y2</accession>
<dbReference type="Pfam" id="PF13309">
    <property type="entry name" value="HTH_22"/>
    <property type="match status" value="1"/>
</dbReference>
<name>A0A2N8L9Y2_9STRE</name>
<dbReference type="InterPro" id="IPR039446">
    <property type="entry name" value="DauR-like"/>
</dbReference>
<dbReference type="InterPro" id="IPR013559">
    <property type="entry name" value="YheO"/>
</dbReference>
<dbReference type="OrthoDB" id="9796595at2"/>
<evidence type="ECO:0000259" key="2">
    <source>
        <dbReference type="Pfam" id="PF13309"/>
    </source>
</evidence>
<keyword evidence="4" id="KW-1185">Reference proteome</keyword>
<gene>
    <name evidence="3" type="ORF">AT575_09175</name>
</gene>
<evidence type="ECO:0008006" key="5">
    <source>
        <dbReference type="Google" id="ProtNLM"/>
    </source>
</evidence>
<dbReference type="AlphaFoldDB" id="A0A2N8L9Y2"/>
<dbReference type="Pfam" id="PF08348">
    <property type="entry name" value="PAS_6"/>
    <property type="match status" value="1"/>
</dbReference>
<dbReference type="InterPro" id="IPR039445">
    <property type="entry name" value="DauR-like_HTH"/>
</dbReference>
<proteinExistence type="predicted"/>
<feature type="domain" description="Transcriptional regulator DauR-like HTH" evidence="2">
    <location>
        <begin position="163"/>
        <end position="217"/>
    </location>
</feature>